<sequence>MNKRALVIIDLQNDYYPGGLWSLYNIEQASKNARSVLESVRNSGDLVIHVRHEFEDNNAPFFLPDSEGAAIHADVMPLDNEPVVLKHAVNAFHQTNLKALLDEHDIKELVLVGAMSHICIDAATRAAADYGYKVTLIEDACASKDVEFDGKSVKAEDVHTAFMSALSFGYADVVSTREWLEQ</sequence>
<reference evidence="3 4" key="1">
    <citation type="submission" date="2014-06" db="EMBL/GenBank/DDBJ databases">
        <title>Whole Genome Sequences of Three Symbiotic Endozoicomonas Bacteria.</title>
        <authorList>
            <person name="Neave M.J."/>
            <person name="Apprill A."/>
            <person name="Voolstra C.R."/>
        </authorList>
    </citation>
    <scope>NUCLEOTIDE SEQUENCE [LARGE SCALE GENOMIC DNA]</scope>
    <source>
        <strain evidence="3 4">DSM 25634</strain>
    </source>
</reference>
<dbReference type="OrthoDB" id="1157330at2"/>
<dbReference type="CDD" id="cd01014">
    <property type="entry name" value="nicotinamidase_related"/>
    <property type="match status" value="1"/>
</dbReference>
<dbReference type="Gene3D" id="3.40.50.850">
    <property type="entry name" value="Isochorismatase-like"/>
    <property type="match status" value="1"/>
</dbReference>
<dbReference type="InterPro" id="IPR050272">
    <property type="entry name" value="Isochorismatase-like_hydrls"/>
</dbReference>
<dbReference type="Pfam" id="PF00857">
    <property type="entry name" value="Isochorismatase"/>
    <property type="match status" value="1"/>
</dbReference>
<protein>
    <submittedName>
        <fullName evidence="3">Isochorismatase</fullName>
    </submittedName>
</protein>
<dbReference type="AlphaFoldDB" id="A0A081N9I6"/>
<dbReference type="PANTHER" id="PTHR43540:SF1">
    <property type="entry name" value="ISOCHORISMATASE HYDROLASE"/>
    <property type="match status" value="1"/>
</dbReference>
<evidence type="ECO:0000313" key="4">
    <source>
        <dbReference type="Proteomes" id="UP000028073"/>
    </source>
</evidence>
<feature type="domain" description="Isochorismatase-like" evidence="2">
    <location>
        <begin position="5"/>
        <end position="151"/>
    </location>
</feature>
<dbReference type="EMBL" id="JOKH01000007">
    <property type="protein sequence ID" value="KEQ15109.1"/>
    <property type="molecule type" value="Genomic_DNA"/>
</dbReference>
<organism evidence="3 4">
    <name type="scientific">Endozoicomonas numazuensis</name>
    <dbReference type="NCBI Taxonomy" id="1137799"/>
    <lineage>
        <taxon>Bacteria</taxon>
        <taxon>Pseudomonadati</taxon>
        <taxon>Pseudomonadota</taxon>
        <taxon>Gammaproteobacteria</taxon>
        <taxon>Oceanospirillales</taxon>
        <taxon>Endozoicomonadaceae</taxon>
        <taxon>Endozoicomonas</taxon>
    </lineage>
</organism>
<dbReference type="InterPro" id="IPR036380">
    <property type="entry name" value="Isochorismatase-like_sf"/>
</dbReference>
<keyword evidence="4" id="KW-1185">Reference proteome</keyword>
<gene>
    <name evidence="3" type="ORF">GZ78_24950</name>
</gene>
<comment type="caution">
    <text evidence="3">The sequence shown here is derived from an EMBL/GenBank/DDBJ whole genome shotgun (WGS) entry which is preliminary data.</text>
</comment>
<dbReference type="Proteomes" id="UP000028073">
    <property type="component" value="Unassembled WGS sequence"/>
</dbReference>
<keyword evidence="1" id="KW-0378">Hydrolase</keyword>
<accession>A0A081N9I6</accession>
<evidence type="ECO:0000256" key="1">
    <source>
        <dbReference type="ARBA" id="ARBA00022801"/>
    </source>
</evidence>
<proteinExistence type="predicted"/>
<dbReference type="InterPro" id="IPR000868">
    <property type="entry name" value="Isochorismatase-like_dom"/>
</dbReference>
<dbReference type="GO" id="GO:0016787">
    <property type="term" value="F:hydrolase activity"/>
    <property type="evidence" value="ECO:0007669"/>
    <property type="project" value="UniProtKB-KW"/>
</dbReference>
<name>A0A081N9I6_9GAMM</name>
<evidence type="ECO:0000313" key="3">
    <source>
        <dbReference type="EMBL" id="KEQ15109.1"/>
    </source>
</evidence>
<dbReference type="eggNOG" id="COG1335">
    <property type="taxonomic scope" value="Bacteria"/>
</dbReference>
<dbReference type="RefSeq" id="WP_034841464.1">
    <property type="nucleotide sequence ID" value="NZ_JOKH01000007.1"/>
</dbReference>
<dbReference type="PANTHER" id="PTHR43540">
    <property type="entry name" value="PEROXYUREIDOACRYLATE/UREIDOACRYLATE AMIDOHYDROLASE-RELATED"/>
    <property type="match status" value="1"/>
</dbReference>
<dbReference type="STRING" id="1137799.GZ78_24950"/>
<dbReference type="SUPFAM" id="SSF52499">
    <property type="entry name" value="Isochorismatase-like hydrolases"/>
    <property type="match status" value="1"/>
</dbReference>
<evidence type="ECO:0000259" key="2">
    <source>
        <dbReference type="Pfam" id="PF00857"/>
    </source>
</evidence>